<feature type="domain" description="Amino acid transporter transmembrane" evidence="7">
    <location>
        <begin position="185"/>
        <end position="493"/>
    </location>
</feature>
<dbReference type="PANTHER" id="PTHR22950">
    <property type="entry name" value="AMINO ACID TRANSPORTER"/>
    <property type="match status" value="1"/>
</dbReference>
<comment type="caution">
    <text evidence="8">The sequence shown here is derived from an EMBL/GenBank/DDBJ whole genome shotgun (WGS) entry which is preliminary data.</text>
</comment>
<dbReference type="GO" id="GO:0016020">
    <property type="term" value="C:membrane"/>
    <property type="evidence" value="ECO:0007669"/>
    <property type="project" value="UniProtKB-SubCell"/>
</dbReference>
<feature type="transmembrane region" description="Helical" evidence="6">
    <location>
        <begin position="440"/>
        <end position="462"/>
    </location>
</feature>
<organism evidence="8 9">
    <name type="scientific">Euplotes crassus</name>
    <dbReference type="NCBI Taxonomy" id="5936"/>
    <lineage>
        <taxon>Eukaryota</taxon>
        <taxon>Sar</taxon>
        <taxon>Alveolata</taxon>
        <taxon>Ciliophora</taxon>
        <taxon>Intramacronucleata</taxon>
        <taxon>Spirotrichea</taxon>
        <taxon>Hypotrichia</taxon>
        <taxon>Euplotida</taxon>
        <taxon>Euplotidae</taxon>
        <taxon>Moneuplotes</taxon>
    </lineage>
</organism>
<feature type="transmembrane region" description="Helical" evidence="6">
    <location>
        <begin position="255"/>
        <end position="277"/>
    </location>
</feature>
<feature type="region of interest" description="Disordered" evidence="5">
    <location>
        <begin position="1"/>
        <end position="30"/>
    </location>
</feature>
<accession>A0AAD1X8Q5</accession>
<feature type="transmembrane region" description="Helical" evidence="6">
    <location>
        <begin position="371"/>
        <end position="388"/>
    </location>
</feature>
<evidence type="ECO:0000256" key="2">
    <source>
        <dbReference type="ARBA" id="ARBA00022692"/>
    </source>
</evidence>
<comment type="subcellular location">
    <subcellularLocation>
        <location evidence="1">Membrane</location>
        <topology evidence="1">Multi-pass membrane protein</topology>
    </subcellularLocation>
</comment>
<evidence type="ECO:0000313" key="9">
    <source>
        <dbReference type="Proteomes" id="UP001295684"/>
    </source>
</evidence>
<protein>
    <recommendedName>
        <fullName evidence="7">Amino acid transporter transmembrane domain-containing protein</fullName>
    </recommendedName>
</protein>
<keyword evidence="2 6" id="KW-0812">Transmembrane</keyword>
<dbReference type="AlphaFoldDB" id="A0AAD1X8Q5"/>
<feature type="transmembrane region" description="Helical" evidence="6">
    <location>
        <begin position="232"/>
        <end position="248"/>
    </location>
</feature>
<keyword evidence="3 6" id="KW-1133">Transmembrane helix</keyword>
<proteinExistence type="predicted"/>
<feature type="transmembrane region" description="Helical" evidence="6">
    <location>
        <begin position="416"/>
        <end position="434"/>
    </location>
</feature>
<dbReference type="EMBL" id="CAMPGE010008366">
    <property type="protein sequence ID" value="CAI2367269.1"/>
    <property type="molecule type" value="Genomic_DNA"/>
</dbReference>
<evidence type="ECO:0000256" key="5">
    <source>
        <dbReference type="SAM" id="MobiDB-lite"/>
    </source>
</evidence>
<feature type="transmembrane region" description="Helical" evidence="6">
    <location>
        <begin position="204"/>
        <end position="226"/>
    </location>
</feature>
<name>A0AAD1X8Q5_EUPCR</name>
<evidence type="ECO:0000256" key="3">
    <source>
        <dbReference type="ARBA" id="ARBA00022989"/>
    </source>
</evidence>
<evidence type="ECO:0000259" key="7">
    <source>
        <dbReference type="Pfam" id="PF01490"/>
    </source>
</evidence>
<evidence type="ECO:0000313" key="8">
    <source>
        <dbReference type="EMBL" id="CAI2367269.1"/>
    </source>
</evidence>
<keyword evidence="9" id="KW-1185">Reference proteome</keyword>
<evidence type="ECO:0000256" key="4">
    <source>
        <dbReference type="ARBA" id="ARBA00023136"/>
    </source>
</evidence>
<dbReference type="InterPro" id="IPR013057">
    <property type="entry name" value="AA_transpt_TM"/>
</dbReference>
<keyword evidence="4 6" id="KW-0472">Membrane</keyword>
<sequence length="498" mass="56187">MEEATIENKSKFGEQTADHTISDSKSDKAPKNCEYNTFKYENKEYEIDRLSVGSKACSIKSNYSVTKPDSKFAHAYLNLTKSYLGMGPLTITSAMKNAGLGFGLVGIFSCGLLALYGINIMVLARRKILKDQFNEEDNYFPDDPNQPHREIREEDLQQDEDEDMGEMNPLRLSESSGAYTDMVVQSRHAIKTYSDLGRTLFGDIGYYLITCVIFIQQLIVVISYFYFLNKYFPSYLVLIGITPICMFCDLKKISYVSFFSLTCVLSAMLVVIVNSFINISTEPKTEMEYFNFPHFPLFFGICVYQYEGNVGCLQIENSMKKPKDFKKVSSFGMSTIIAFKCVLSCVTYIAFVNTVDDIIIDRLTNSTLRSILGIMYCFVVIGSMPIQLNPISDTLYRTTALDGHISMFRNNPTTKYYIGALVSLVFCAAIAMIIPNLHTLFNIAGGVVGVLTIIVFPVMFYNKAFKDEISWKRWLFHFLIAGLVTVSGLASTVYTLLD</sequence>
<feature type="transmembrane region" description="Helical" evidence="6">
    <location>
        <begin position="289"/>
        <end position="307"/>
    </location>
</feature>
<feature type="transmembrane region" description="Helical" evidence="6">
    <location>
        <begin position="100"/>
        <end position="124"/>
    </location>
</feature>
<feature type="domain" description="Amino acid transporter transmembrane" evidence="7">
    <location>
        <begin position="71"/>
        <end position="127"/>
    </location>
</feature>
<feature type="transmembrane region" description="Helical" evidence="6">
    <location>
        <begin position="328"/>
        <end position="351"/>
    </location>
</feature>
<gene>
    <name evidence="8" type="ORF">ECRASSUSDP1_LOCUS8549</name>
</gene>
<evidence type="ECO:0000256" key="1">
    <source>
        <dbReference type="ARBA" id="ARBA00004141"/>
    </source>
</evidence>
<feature type="transmembrane region" description="Helical" evidence="6">
    <location>
        <begin position="474"/>
        <end position="497"/>
    </location>
</feature>
<dbReference type="Proteomes" id="UP001295684">
    <property type="component" value="Unassembled WGS sequence"/>
</dbReference>
<dbReference type="GO" id="GO:0015179">
    <property type="term" value="F:L-amino acid transmembrane transporter activity"/>
    <property type="evidence" value="ECO:0007669"/>
    <property type="project" value="TreeGrafter"/>
</dbReference>
<evidence type="ECO:0000256" key="6">
    <source>
        <dbReference type="SAM" id="Phobius"/>
    </source>
</evidence>
<reference evidence="8" key="1">
    <citation type="submission" date="2023-07" db="EMBL/GenBank/DDBJ databases">
        <authorList>
            <consortium name="AG Swart"/>
            <person name="Singh M."/>
            <person name="Singh A."/>
            <person name="Seah K."/>
            <person name="Emmerich C."/>
        </authorList>
    </citation>
    <scope>NUCLEOTIDE SEQUENCE</scope>
    <source>
        <strain evidence="8">DP1</strain>
    </source>
</reference>
<dbReference type="Pfam" id="PF01490">
    <property type="entry name" value="Aa_trans"/>
    <property type="match status" value="2"/>
</dbReference>